<evidence type="ECO:0008006" key="3">
    <source>
        <dbReference type="Google" id="ProtNLM"/>
    </source>
</evidence>
<accession>A0A2T9ZE93</accession>
<dbReference type="AlphaFoldDB" id="A0A2T9ZE93"/>
<dbReference type="OrthoDB" id="2398757at2759"/>
<name>A0A2T9ZE93_9FUNG</name>
<protein>
    <recommendedName>
        <fullName evidence="3">Hexosyltransferase</fullName>
    </recommendedName>
</protein>
<comment type="caution">
    <text evidence="1">The sequence shown here is derived from an EMBL/GenBank/DDBJ whole genome shotgun (WGS) entry which is preliminary data.</text>
</comment>
<sequence length="235" mass="27647">MASPALSKERLPPEGAMRWGEIIKFDDQLEQPKDIRLHKILSDSPYKKTIKYMFRGPFSSKYVDLFASQLNSDIVCDADYKDEACTINLQSNYKWGTLSSKLRDLLAYYCQRDISNTVFIKIDDDLIISNRELNRLIDRFSKSDCLLAGHIATDFPFYWATGQIYLFKSSELMRICNKPILKEEPFHGSEDIYLGYLFNIVDKNKVCDIDKYTEYFHKEYSDERLNITYIQQHNY</sequence>
<dbReference type="Proteomes" id="UP000245609">
    <property type="component" value="Unassembled WGS sequence"/>
</dbReference>
<reference evidence="1 2" key="1">
    <citation type="journal article" date="2018" name="MBio">
        <title>Comparative Genomics Reveals the Core Gene Toolbox for the Fungus-Insect Symbiosis.</title>
        <authorList>
            <person name="Wang Y."/>
            <person name="Stata M."/>
            <person name="Wang W."/>
            <person name="Stajich J.E."/>
            <person name="White M.M."/>
            <person name="Moncalvo J.M."/>
        </authorList>
    </citation>
    <scope>NUCLEOTIDE SEQUENCE [LARGE SCALE GENOMIC DNA]</scope>
    <source>
        <strain evidence="1 2">SC-DP-2</strain>
    </source>
</reference>
<evidence type="ECO:0000313" key="2">
    <source>
        <dbReference type="Proteomes" id="UP000245609"/>
    </source>
</evidence>
<organism evidence="1 2">
    <name type="scientific">Smittium megazygosporum</name>
    <dbReference type="NCBI Taxonomy" id="133381"/>
    <lineage>
        <taxon>Eukaryota</taxon>
        <taxon>Fungi</taxon>
        <taxon>Fungi incertae sedis</taxon>
        <taxon>Zoopagomycota</taxon>
        <taxon>Kickxellomycotina</taxon>
        <taxon>Harpellomycetes</taxon>
        <taxon>Harpellales</taxon>
        <taxon>Legeriomycetaceae</taxon>
        <taxon>Smittium</taxon>
    </lineage>
</organism>
<evidence type="ECO:0000313" key="1">
    <source>
        <dbReference type="EMBL" id="PVV02918.1"/>
    </source>
</evidence>
<proteinExistence type="predicted"/>
<keyword evidence="2" id="KW-1185">Reference proteome</keyword>
<gene>
    <name evidence="1" type="ORF">BB560_002616</name>
</gene>
<dbReference type="EMBL" id="MBFS01000301">
    <property type="protein sequence ID" value="PVV02918.1"/>
    <property type="molecule type" value="Genomic_DNA"/>
</dbReference>